<keyword evidence="8" id="KW-0479">Metal-binding</keyword>
<keyword evidence="11" id="KW-0862">Zinc</keyword>
<evidence type="ECO:0000256" key="6">
    <source>
        <dbReference type="ARBA" id="ARBA00022679"/>
    </source>
</evidence>
<proteinExistence type="inferred from homology"/>
<evidence type="ECO:0000256" key="16">
    <source>
        <dbReference type="ARBA" id="ARBA00039024"/>
    </source>
</evidence>
<comment type="catalytic activity">
    <reaction evidence="17">
        <text>phytol + CTP = phytyl phosphate + CDP + H(+)</text>
        <dbReference type="Rhea" id="RHEA:38055"/>
        <dbReference type="ChEBI" id="CHEBI:15378"/>
        <dbReference type="ChEBI" id="CHEBI:17327"/>
        <dbReference type="ChEBI" id="CHEBI:37563"/>
        <dbReference type="ChEBI" id="CHEBI:58069"/>
        <dbReference type="ChEBI" id="CHEBI:75483"/>
        <dbReference type="EC" id="2.7.1.182"/>
    </reaction>
</comment>
<comment type="pathway">
    <text evidence="15">Cofactor biosynthesis; tocopherol biosynthesis.</text>
</comment>
<evidence type="ECO:0000256" key="2">
    <source>
        <dbReference type="ARBA" id="ARBA00004229"/>
    </source>
</evidence>
<evidence type="ECO:0000256" key="12">
    <source>
        <dbReference type="ARBA" id="ARBA00022946"/>
    </source>
</evidence>
<comment type="similarity">
    <text evidence="3">Belongs to the polyprenol kinase family.</text>
</comment>
<dbReference type="SUPFAM" id="SSF144232">
    <property type="entry name" value="HIT/MYND zinc finger-like"/>
    <property type="match status" value="1"/>
</dbReference>
<evidence type="ECO:0000256" key="5">
    <source>
        <dbReference type="ARBA" id="ARBA00022640"/>
    </source>
</evidence>
<evidence type="ECO:0000256" key="4">
    <source>
        <dbReference type="ARBA" id="ARBA00022528"/>
    </source>
</evidence>
<reference evidence="21" key="1">
    <citation type="submission" date="2023-03" db="EMBL/GenBank/DDBJ databases">
        <title>Massive genome expansion in bonnet fungi (Mycena s.s.) driven by repeated elements and novel gene families across ecological guilds.</title>
        <authorList>
            <consortium name="Lawrence Berkeley National Laboratory"/>
            <person name="Harder C.B."/>
            <person name="Miyauchi S."/>
            <person name="Viragh M."/>
            <person name="Kuo A."/>
            <person name="Thoen E."/>
            <person name="Andreopoulos B."/>
            <person name="Lu D."/>
            <person name="Skrede I."/>
            <person name="Drula E."/>
            <person name="Henrissat B."/>
            <person name="Morin E."/>
            <person name="Kohler A."/>
            <person name="Barry K."/>
            <person name="LaButti K."/>
            <person name="Morin E."/>
            <person name="Salamov A."/>
            <person name="Lipzen A."/>
            <person name="Mereny Z."/>
            <person name="Hegedus B."/>
            <person name="Baldrian P."/>
            <person name="Stursova M."/>
            <person name="Weitz H."/>
            <person name="Taylor A."/>
            <person name="Grigoriev I.V."/>
            <person name="Nagy L.G."/>
            <person name="Martin F."/>
            <person name="Kauserud H."/>
        </authorList>
    </citation>
    <scope>NUCLEOTIDE SEQUENCE</scope>
    <source>
        <strain evidence="21">CBHHK002</strain>
    </source>
</reference>
<evidence type="ECO:0000256" key="19">
    <source>
        <dbReference type="SAM" id="SignalP"/>
    </source>
</evidence>
<accession>A0AAD7EM46</accession>
<evidence type="ECO:0000313" key="21">
    <source>
        <dbReference type="EMBL" id="KAJ7337366.1"/>
    </source>
</evidence>
<evidence type="ECO:0000256" key="13">
    <source>
        <dbReference type="ARBA" id="ARBA00022989"/>
    </source>
</evidence>
<feature type="domain" description="MYND-type" evidence="20">
    <location>
        <begin position="111"/>
        <end position="149"/>
    </location>
</feature>
<evidence type="ECO:0000256" key="3">
    <source>
        <dbReference type="ARBA" id="ARBA00010794"/>
    </source>
</evidence>
<dbReference type="PANTHER" id="PTHR32523">
    <property type="entry name" value="PHYTOL KINASE 1, CHLOROPLASTIC"/>
    <property type="match status" value="1"/>
</dbReference>
<evidence type="ECO:0000256" key="7">
    <source>
        <dbReference type="ARBA" id="ARBA00022692"/>
    </source>
</evidence>
<dbReference type="GO" id="GO:0010276">
    <property type="term" value="F:phytol kinase activity"/>
    <property type="evidence" value="ECO:0007669"/>
    <property type="project" value="UniProtKB-EC"/>
</dbReference>
<sequence length="295" mass="33318">MADGFAWTTHAAHIGLLPALVRTESWAAELPDDAQATRVSLIRLLALYSMYPSLLRHLVRSTRRILELGLRDTIQDNPPVWTAYLELEALVTERSSSGEADLEIRCYNPTCRKVDTQNSFSSCSSCFTTSYCSAECQKEHWKSGHKVECKALKSLRLEGKAPPVSAEDYGFATKLVIDEIGRRKEEIVRVWREDKPARTPVVSLNFFLDDPRGVLVAGSPSKYPPQGYSEFRQVREMWEDVISQDIHREHVIVGAYLPHGSTGKLHFLWLGIDDRLANDDSLSVVEKLVKTVELM</sequence>
<keyword evidence="14" id="KW-0472">Membrane</keyword>
<keyword evidence="6" id="KW-0808">Transferase</keyword>
<keyword evidence="19" id="KW-0732">Signal</keyword>
<dbReference type="InterPro" id="IPR002893">
    <property type="entry name" value="Znf_MYND"/>
</dbReference>
<dbReference type="PROSITE" id="PS50865">
    <property type="entry name" value="ZF_MYND_2"/>
    <property type="match status" value="1"/>
</dbReference>
<evidence type="ECO:0000256" key="14">
    <source>
        <dbReference type="ARBA" id="ARBA00023136"/>
    </source>
</evidence>
<name>A0AAD7EM46_9AGAR</name>
<dbReference type="Pfam" id="PF01753">
    <property type="entry name" value="zf-MYND"/>
    <property type="match status" value="1"/>
</dbReference>
<evidence type="ECO:0000256" key="1">
    <source>
        <dbReference type="ARBA" id="ARBA00004141"/>
    </source>
</evidence>
<organism evidence="21 22">
    <name type="scientific">Mycena albidolilacea</name>
    <dbReference type="NCBI Taxonomy" id="1033008"/>
    <lineage>
        <taxon>Eukaryota</taxon>
        <taxon>Fungi</taxon>
        <taxon>Dikarya</taxon>
        <taxon>Basidiomycota</taxon>
        <taxon>Agaricomycotina</taxon>
        <taxon>Agaricomycetes</taxon>
        <taxon>Agaricomycetidae</taxon>
        <taxon>Agaricales</taxon>
        <taxon>Marasmiineae</taxon>
        <taxon>Mycenaceae</taxon>
        <taxon>Mycena</taxon>
    </lineage>
</organism>
<dbReference type="GO" id="GO:0016020">
    <property type="term" value="C:membrane"/>
    <property type="evidence" value="ECO:0007669"/>
    <property type="project" value="UniProtKB-SubCell"/>
</dbReference>
<comment type="caution">
    <text evidence="21">The sequence shown here is derived from an EMBL/GenBank/DDBJ whole genome shotgun (WGS) entry which is preliminary data.</text>
</comment>
<keyword evidence="12" id="KW-0809">Transit peptide</keyword>
<evidence type="ECO:0000256" key="11">
    <source>
        <dbReference type="ARBA" id="ARBA00022833"/>
    </source>
</evidence>
<comment type="subcellular location">
    <subcellularLocation>
        <location evidence="1">Membrane</location>
        <topology evidence="1">Multi-pass membrane protein</topology>
    </subcellularLocation>
    <subcellularLocation>
        <location evidence="2">Plastid</location>
        <location evidence="2">Chloroplast</location>
    </subcellularLocation>
</comment>
<dbReference type="Proteomes" id="UP001218218">
    <property type="component" value="Unassembled WGS sequence"/>
</dbReference>
<evidence type="ECO:0000256" key="18">
    <source>
        <dbReference type="PROSITE-ProRule" id="PRU00134"/>
    </source>
</evidence>
<evidence type="ECO:0000256" key="9">
    <source>
        <dbReference type="ARBA" id="ARBA00022771"/>
    </source>
</evidence>
<keyword evidence="7" id="KW-0812">Transmembrane</keyword>
<feature type="signal peptide" evidence="19">
    <location>
        <begin position="1"/>
        <end position="27"/>
    </location>
</feature>
<evidence type="ECO:0000256" key="17">
    <source>
        <dbReference type="ARBA" id="ARBA00048889"/>
    </source>
</evidence>
<evidence type="ECO:0000256" key="15">
    <source>
        <dbReference type="ARBA" id="ARBA00024015"/>
    </source>
</evidence>
<dbReference type="InterPro" id="IPR039606">
    <property type="entry name" value="Phytol/farnesol_kinase"/>
</dbReference>
<keyword evidence="10" id="KW-0418">Kinase</keyword>
<dbReference type="AlphaFoldDB" id="A0AAD7EM46"/>
<gene>
    <name evidence="21" type="ORF">DFH08DRAFT_876620</name>
</gene>
<keyword evidence="4" id="KW-0150">Chloroplast</keyword>
<keyword evidence="5" id="KW-0934">Plastid</keyword>
<dbReference type="GO" id="GO:0008270">
    <property type="term" value="F:zinc ion binding"/>
    <property type="evidence" value="ECO:0007669"/>
    <property type="project" value="UniProtKB-KW"/>
</dbReference>
<dbReference type="EMBL" id="JARIHO010000029">
    <property type="protein sequence ID" value="KAJ7337366.1"/>
    <property type="molecule type" value="Genomic_DNA"/>
</dbReference>
<evidence type="ECO:0000259" key="20">
    <source>
        <dbReference type="PROSITE" id="PS50865"/>
    </source>
</evidence>
<evidence type="ECO:0000256" key="10">
    <source>
        <dbReference type="ARBA" id="ARBA00022777"/>
    </source>
</evidence>
<feature type="chain" id="PRO_5042170350" description="phytol kinase" evidence="19">
    <location>
        <begin position="28"/>
        <end position="295"/>
    </location>
</feature>
<keyword evidence="22" id="KW-1185">Reference proteome</keyword>
<dbReference type="PANTHER" id="PTHR32523:SF8">
    <property type="entry name" value="DOLICHOL KINASE"/>
    <property type="match status" value="1"/>
</dbReference>
<protein>
    <recommendedName>
        <fullName evidence="16">phytol kinase</fullName>
        <ecNumber evidence="16">2.7.1.182</ecNumber>
    </recommendedName>
</protein>
<dbReference type="Gene3D" id="6.10.140.2220">
    <property type="match status" value="1"/>
</dbReference>
<evidence type="ECO:0000256" key="8">
    <source>
        <dbReference type="ARBA" id="ARBA00022723"/>
    </source>
</evidence>
<keyword evidence="13" id="KW-1133">Transmembrane helix</keyword>
<keyword evidence="9 18" id="KW-0863">Zinc-finger</keyword>
<evidence type="ECO:0000313" key="22">
    <source>
        <dbReference type="Proteomes" id="UP001218218"/>
    </source>
</evidence>
<dbReference type="EC" id="2.7.1.182" evidence="16"/>